<reference evidence="1 2" key="2">
    <citation type="journal article" date="2014" name="Proc. Natl. Acad. Sci. U.S.A.">
        <title>Trajectory and genomic determinants of fungal-pathogen speciation and host adaptation.</title>
        <authorList>
            <person name="Hu X."/>
            <person name="Xiao G."/>
            <person name="Zheng P."/>
            <person name="Shang Y."/>
            <person name="Su Y."/>
            <person name="Zhang X."/>
            <person name="Liu X."/>
            <person name="Zhan S."/>
            <person name="St Leger R.J."/>
            <person name="Wang C."/>
        </authorList>
    </citation>
    <scope>GENOME REANNOTATION</scope>
    <source>
        <strain evidence="2">ARSEF 23 / ATCC MYA-3075</strain>
    </source>
</reference>
<evidence type="ECO:0000313" key="1">
    <source>
        <dbReference type="EMBL" id="KHO11292.1"/>
    </source>
</evidence>
<dbReference type="GeneID" id="23632555"/>
<protein>
    <submittedName>
        <fullName evidence="1">Uncharacterized protein</fullName>
    </submittedName>
</protein>
<gene>
    <name evidence="1" type="ORF">MAA_11107</name>
</gene>
<sequence>MEWVNFEIACFSIVTSLWFCRARTSLELAKSHKVKTTFKSRNGGHVIKNLDVDILGHLFHKSAAMASQSFNCCPTNMLDMPPAENGQELVVRLCDKGLG</sequence>
<organism evidence="1 2">
    <name type="scientific">Metarhizium robertsii (strain ARSEF 23 / ATCC MYA-3075)</name>
    <name type="common">Metarhizium anisopliae (strain ARSEF 23)</name>
    <dbReference type="NCBI Taxonomy" id="655844"/>
    <lineage>
        <taxon>Eukaryota</taxon>
        <taxon>Fungi</taxon>
        <taxon>Dikarya</taxon>
        <taxon>Ascomycota</taxon>
        <taxon>Pezizomycotina</taxon>
        <taxon>Sordariomycetes</taxon>
        <taxon>Hypocreomycetidae</taxon>
        <taxon>Hypocreales</taxon>
        <taxon>Clavicipitaceae</taxon>
        <taxon>Metarhizium</taxon>
    </lineage>
</organism>
<evidence type="ECO:0000313" key="2">
    <source>
        <dbReference type="Proteomes" id="UP000002498"/>
    </source>
</evidence>
<name>A0A0B2XIE5_METRA</name>
<dbReference type="RefSeq" id="XP_011411375.1">
    <property type="nucleotide sequence ID" value="XM_011413073.1"/>
</dbReference>
<comment type="caution">
    <text evidence="1">The sequence shown here is derived from an EMBL/GenBank/DDBJ whole genome shotgun (WGS) entry which is preliminary data.</text>
</comment>
<proteinExistence type="predicted"/>
<dbReference type="EMBL" id="ADNJ02000004">
    <property type="protein sequence ID" value="KHO11292.1"/>
    <property type="molecule type" value="Genomic_DNA"/>
</dbReference>
<accession>A0A0B2XIE5</accession>
<keyword evidence="2" id="KW-1185">Reference proteome</keyword>
<dbReference type="AlphaFoldDB" id="A0A0B2XIE5"/>
<dbReference type="KEGG" id="maj:MAA_11107"/>
<dbReference type="HOGENOM" id="CLU_2320920_0_0_1"/>
<dbReference type="Proteomes" id="UP000002498">
    <property type="component" value="Unassembled WGS sequence"/>
</dbReference>
<reference evidence="1 2" key="1">
    <citation type="journal article" date="2011" name="PLoS Genet.">
        <title>Genome sequencing and comparative transcriptomics of the model entomopathogenic fungi Metarhizium anisopliae and M. acridum.</title>
        <authorList>
            <person name="Gao Q."/>
            <person name="Jin K."/>
            <person name="Ying S.H."/>
            <person name="Zhang Y."/>
            <person name="Xiao G."/>
            <person name="Shang Y."/>
            <person name="Duan Z."/>
            <person name="Hu X."/>
            <person name="Xie X.Q."/>
            <person name="Zhou G."/>
            <person name="Peng G."/>
            <person name="Luo Z."/>
            <person name="Huang W."/>
            <person name="Wang B."/>
            <person name="Fang W."/>
            <person name="Wang S."/>
            <person name="Zhong Y."/>
            <person name="Ma L.J."/>
            <person name="St Leger R.J."/>
            <person name="Zhao G.P."/>
            <person name="Pei Y."/>
            <person name="Feng M.G."/>
            <person name="Xia Y."/>
            <person name="Wang C."/>
        </authorList>
    </citation>
    <scope>NUCLEOTIDE SEQUENCE [LARGE SCALE GENOMIC DNA]</scope>
    <source>
        <strain evidence="2">ARSEF 23 / ATCC MYA-3075</strain>
    </source>
</reference>